<dbReference type="EMBL" id="LC484193">
    <property type="protein sequence ID" value="BBK20453.1"/>
    <property type="molecule type" value="Genomic_DNA"/>
</dbReference>
<name>A0A679CAD5_9CRYP</name>
<protein>
    <submittedName>
        <fullName evidence="7">Sec-independent protein translocase component tatC</fullName>
    </submittedName>
</protein>
<dbReference type="GO" id="GO:0009977">
    <property type="term" value="F:proton motive force dependent protein transmembrane transporter activity"/>
    <property type="evidence" value="ECO:0007669"/>
    <property type="project" value="TreeGrafter"/>
</dbReference>
<keyword evidence="3 6" id="KW-0812">Transmembrane</keyword>
<feature type="transmembrane region" description="Helical" evidence="6">
    <location>
        <begin position="173"/>
        <end position="196"/>
    </location>
</feature>
<dbReference type="HAMAP" id="MF_00902">
    <property type="entry name" value="TatC"/>
    <property type="match status" value="1"/>
</dbReference>
<accession>A0A679CAD5</accession>
<evidence type="ECO:0000256" key="3">
    <source>
        <dbReference type="ARBA" id="ARBA00022692"/>
    </source>
</evidence>
<evidence type="ECO:0000256" key="4">
    <source>
        <dbReference type="ARBA" id="ARBA00022989"/>
    </source>
</evidence>
<dbReference type="NCBIfam" id="TIGR00945">
    <property type="entry name" value="tatC"/>
    <property type="match status" value="1"/>
</dbReference>
<feature type="transmembrane region" description="Helical" evidence="6">
    <location>
        <begin position="40"/>
        <end position="62"/>
    </location>
</feature>
<reference evidence="7" key="1">
    <citation type="journal article" date="2020" name="Genome Biol. Evol.">
        <title>Comparative plastid genomics of Cryptomonas species reveals fine-scale genomic responses to loss of photosynthesis.</title>
        <authorList>
            <person name="Tanifuji G."/>
            <person name="Kamikawa R."/>
            <person name="Moore C.E."/>
            <person name="Mills T."/>
            <person name="Onodera N.T."/>
            <person name="Kashiyama Y."/>
            <person name="Archibald J.M."/>
            <person name="Inagaki Y."/>
            <person name="Hashimoto T."/>
        </authorList>
    </citation>
    <scope>NUCLEOTIDE SEQUENCE</scope>
    <source>
        <strain evidence="7">CCAC 1634 B</strain>
    </source>
</reference>
<keyword evidence="5 6" id="KW-0472">Membrane</keyword>
<dbReference type="PANTHER" id="PTHR30371">
    <property type="entry name" value="SEC-INDEPENDENT PROTEIN TRANSLOCASE PROTEIN TATC"/>
    <property type="match status" value="1"/>
</dbReference>
<feature type="transmembrane region" description="Helical" evidence="6">
    <location>
        <begin position="123"/>
        <end position="153"/>
    </location>
</feature>
<keyword evidence="7" id="KW-0934">Plastid</keyword>
<dbReference type="PRINTS" id="PR01840">
    <property type="entry name" value="TATCFAMILY"/>
</dbReference>
<dbReference type="GO" id="GO:0033281">
    <property type="term" value="C:TAT protein transport complex"/>
    <property type="evidence" value="ECO:0007669"/>
    <property type="project" value="TreeGrafter"/>
</dbReference>
<organism evidence="7">
    <name type="scientific">Cryptomonas sp. CCAC 1634B</name>
    <dbReference type="NCBI Taxonomy" id="2051848"/>
    <lineage>
        <taxon>Eukaryota</taxon>
        <taxon>Cryptophyceae</taxon>
        <taxon>Cryptomonadales</taxon>
        <taxon>Cryptomonadaceae</taxon>
        <taxon>Cryptomonas</taxon>
    </lineage>
</organism>
<sequence>MKKNLCSTRLQPKNYTFALSIEHNMKMPLLDHLEELRHRMLWSVCIVISILTTCVVHTANIIEILQKPAQGIQFLQYIPGEYLFISVHAAIFSGILIGSPFVVYQCLMFILPGITQNERKIMLPVALSSCGLFIIGIVFGYFVIVPTTMHFFLTYGANIVKPYWSLEQYYKCILSILCNAGLAFQLPIIQILLGNLSIVPSKIMISKWRYVVVGATILGAILTPSVDPLTQIVTMLALLLLYSVSTVVVLLTEVTPQT</sequence>
<keyword evidence="4 6" id="KW-1133">Transmembrane helix</keyword>
<comment type="similarity">
    <text evidence="2">Belongs to the TatC family.</text>
</comment>
<comment type="subcellular location">
    <subcellularLocation>
        <location evidence="1">Membrane</location>
        <topology evidence="1">Multi-pass membrane protein</topology>
    </subcellularLocation>
</comment>
<proteinExistence type="inferred from homology"/>
<feature type="transmembrane region" description="Helical" evidence="6">
    <location>
        <begin position="82"/>
        <end position="111"/>
    </location>
</feature>
<dbReference type="GO" id="GO:0065002">
    <property type="term" value="P:intracellular protein transmembrane transport"/>
    <property type="evidence" value="ECO:0007669"/>
    <property type="project" value="TreeGrafter"/>
</dbReference>
<feature type="transmembrane region" description="Helical" evidence="6">
    <location>
        <begin position="232"/>
        <end position="252"/>
    </location>
</feature>
<evidence type="ECO:0000256" key="1">
    <source>
        <dbReference type="ARBA" id="ARBA00004141"/>
    </source>
</evidence>
<evidence type="ECO:0000313" key="7">
    <source>
        <dbReference type="EMBL" id="BBK20453.1"/>
    </source>
</evidence>
<evidence type="ECO:0000256" key="5">
    <source>
        <dbReference type="ARBA" id="ARBA00023136"/>
    </source>
</evidence>
<dbReference type="AlphaFoldDB" id="A0A679CAD5"/>
<evidence type="ECO:0000256" key="6">
    <source>
        <dbReference type="SAM" id="Phobius"/>
    </source>
</evidence>
<evidence type="ECO:0000256" key="2">
    <source>
        <dbReference type="ARBA" id="ARBA00008882"/>
    </source>
</evidence>
<gene>
    <name evidence="7" type="primary">tatC</name>
    <name evidence="7" type="ORF">CryM1634B_p018</name>
</gene>
<dbReference type="Pfam" id="PF00902">
    <property type="entry name" value="TatC"/>
    <property type="match status" value="1"/>
</dbReference>
<dbReference type="PANTHER" id="PTHR30371:SF0">
    <property type="entry name" value="SEC-INDEPENDENT PROTEIN TRANSLOCASE PROTEIN TATC, CHLOROPLASTIC-RELATED"/>
    <property type="match status" value="1"/>
</dbReference>
<dbReference type="GO" id="GO:0043953">
    <property type="term" value="P:protein transport by the Tat complex"/>
    <property type="evidence" value="ECO:0007669"/>
    <property type="project" value="TreeGrafter"/>
</dbReference>
<geneLocation type="plastid" evidence="7"/>
<dbReference type="InterPro" id="IPR002033">
    <property type="entry name" value="TatC"/>
</dbReference>
<feature type="transmembrane region" description="Helical" evidence="6">
    <location>
        <begin position="208"/>
        <end position="226"/>
    </location>
</feature>